<comment type="caution">
    <text evidence="2">The sequence shown here is derived from an EMBL/GenBank/DDBJ whole genome shotgun (WGS) entry which is preliminary data.</text>
</comment>
<accession>A0A9D4U8N8</accession>
<evidence type="ECO:0000313" key="3">
    <source>
        <dbReference type="Proteomes" id="UP000886520"/>
    </source>
</evidence>
<feature type="signal peptide" evidence="1">
    <location>
        <begin position="1"/>
        <end position="22"/>
    </location>
</feature>
<reference evidence="2" key="1">
    <citation type="submission" date="2021-01" db="EMBL/GenBank/DDBJ databases">
        <title>Adiantum capillus-veneris genome.</title>
        <authorList>
            <person name="Fang Y."/>
            <person name="Liao Q."/>
        </authorList>
    </citation>
    <scope>NUCLEOTIDE SEQUENCE</scope>
    <source>
        <strain evidence="2">H3</strain>
        <tissue evidence="2">Leaf</tissue>
    </source>
</reference>
<evidence type="ECO:0008006" key="4">
    <source>
        <dbReference type="Google" id="ProtNLM"/>
    </source>
</evidence>
<evidence type="ECO:0000256" key="1">
    <source>
        <dbReference type="SAM" id="SignalP"/>
    </source>
</evidence>
<organism evidence="2 3">
    <name type="scientific">Adiantum capillus-veneris</name>
    <name type="common">Maidenhair fern</name>
    <dbReference type="NCBI Taxonomy" id="13818"/>
    <lineage>
        <taxon>Eukaryota</taxon>
        <taxon>Viridiplantae</taxon>
        <taxon>Streptophyta</taxon>
        <taxon>Embryophyta</taxon>
        <taxon>Tracheophyta</taxon>
        <taxon>Polypodiopsida</taxon>
        <taxon>Polypodiidae</taxon>
        <taxon>Polypodiales</taxon>
        <taxon>Pteridineae</taxon>
        <taxon>Pteridaceae</taxon>
        <taxon>Vittarioideae</taxon>
        <taxon>Adiantum</taxon>
    </lineage>
</organism>
<gene>
    <name evidence="2" type="ORF">GOP47_0021580</name>
</gene>
<dbReference type="Proteomes" id="UP000886520">
    <property type="component" value="Chromosome 21"/>
</dbReference>
<dbReference type="EMBL" id="JABFUD020000021">
    <property type="protein sequence ID" value="KAI5063033.1"/>
    <property type="molecule type" value="Genomic_DNA"/>
</dbReference>
<feature type="chain" id="PRO_5039315634" description="Secreted protein" evidence="1">
    <location>
        <begin position="23"/>
        <end position="88"/>
    </location>
</feature>
<keyword evidence="1" id="KW-0732">Signal</keyword>
<sequence>MVGFLLSSRFVVVNWLPSCSTSVPPLHGKAVTLLASSRHCAPSIIDEQPFIWPFFYFSFGNVQSTGPQVNPLRFSPMRLVVKLAFFPV</sequence>
<proteinExistence type="predicted"/>
<name>A0A9D4U8N8_ADICA</name>
<dbReference type="AlphaFoldDB" id="A0A9D4U8N8"/>
<evidence type="ECO:0000313" key="2">
    <source>
        <dbReference type="EMBL" id="KAI5063033.1"/>
    </source>
</evidence>
<keyword evidence="3" id="KW-1185">Reference proteome</keyword>
<protein>
    <recommendedName>
        <fullName evidence="4">Secreted protein</fullName>
    </recommendedName>
</protein>